<dbReference type="EMBL" id="OMOF01000318">
    <property type="protein sequence ID" value="SPF47349.1"/>
    <property type="molecule type" value="Genomic_DNA"/>
</dbReference>
<evidence type="ECO:0000313" key="1">
    <source>
        <dbReference type="EMBL" id="SPF47349.1"/>
    </source>
</evidence>
<dbReference type="AlphaFoldDB" id="A0A2U3L6F6"/>
<name>A0A2U3L6F6_9FIRM</name>
<sequence length="66" mass="7644">MQDGFVWVRREYATSRGVLFTLFDHPEALPVSWIDCLTGFSTTGSPKWYPLFMKLVKGIGQMWGMR</sequence>
<reference evidence="2" key="1">
    <citation type="submission" date="2018-02" db="EMBL/GenBank/DDBJ databases">
        <authorList>
            <person name="Hausmann B."/>
        </authorList>
    </citation>
    <scope>NUCLEOTIDE SEQUENCE [LARGE SCALE GENOMIC DNA]</scope>
    <source>
        <strain evidence="2">Peat soil MAG SbF1</strain>
    </source>
</reference>
<accession>A0A2U3L6F6</accession>
<evidence type="ECO:0000313" key="2">
    <source>
        <dbReference type="Proteomes" id="UP000238916"/>
    </source>
</evidence>
<gene>
    <name evidence="1" type="ORF">SBF1_3850004</name>
</gene>
<proteinExistence type="predicted"/>
<protein>
    <submittedName>
        <fullName evidence="1">Uncharacterized protein</fullName>
    </submittedName>
</protein>
<dbReference type="Proteomes" id="UP000238916">
    <property type="component" value="Unassembled WGS sequence"/>
</dbReference>
<organism evidence="1 2">
    <name type="scientific">Candidatus Desulfosporosinus infrequens</name>
    <dbReference type="NCBI Taxonomy" id="2043169"/>
    <lineage>
        <taxon>Bacteria</taxon>
        <taxon>Bacillati</taxon>
        <taxon>Bacillota</taxon>
        <taxon>Clostridia</taxon>
        <taxon>Eubacteriales</taxon>
        <taxon>Desulfitobacteriaceae</taxon>
        <taxon>Desulfosporosinus</taxon>
    </lineage>
</organism>